<dbReference type="Gene3D" id="1.20.1440.50">
    <property type="entry name" value="Ta0600-like"/>
    <property type="match status" value="1"/>
</dbReference>
<dbReference type="OrthoDB" id="1907362at2"/>
<organism evidence="2 3">
    <name type="scientific">Periweissella cryptocerci</name>
    <dbReference type="NCBI Taxonomy" id="2506420"/>
    <lineage>
        <taxon>Bacteria</taxon>
        <taxon>Bacillati</taxon>
        <taxon>Bacillota</taxon>
        <taxon>Bacilli</taxon>
        <taxon>Lactobacillales</taxon>
        <taxon>Lactobacillaceae</taxon>
        <taxon>Periweissella</taxon>
    </lineage>
</organism>
<dbReference type="KEGG" id="wei:EQG49_06510"/>
<keyword evidence="3" id="KW-1185">Reference proteome</keyword>
<proteinExistence type="predicted"/>
<evidence type="ECO:0000256" key="1">
    <source>
        <dbReference type="ARBA" id="ARBA00023025"/>
    </source>
</evidence>
<dbReference type="GO" id="GO:0030153">
    <property type="term" value="P:bacteriocin immunity"/>
    <property type="evidence" value="ECO:0007669"/>
    <property type="project" value="UniProtKB-KW"/>
</dbReference>
<dbReference type="Pfam" id="PF08951">
    <property type="entry name" value="EntA_Immun"/>
    <property type="match status" value="1"/>
</dbReference>
<reference evidence="3" key="1">
    <citation type="submission" date="2019-03" db="EMBL/GenBank/DDBJ databases">
        <title>Weissella sp. 26KH-42 Genome sequencing.</title>
        <authorList>
            <person name="Heo J."/>
            <person name="Kim S.-J."/>
            <person name="Kim J.-S."/>
            <person name="Hong S.-B."/>
            <person name="Kwon S.-W."/>
        </authorList>
    </citation>
    <scope>NUCLEOTIDE SEQUENCE [LARGE SCALE GENOMIC DNA]</scope>
    <source>
        <strain evidence="3">26KH-42</strain>
    </source>
</reference>
<gene>
    <name evidence="2" type="ORF">EQG49_06510</name>
</gene>
<dbReference type="InterPro" id="IPR015046">
    <property type="entry name" value="LciA_Immunity-like"/>
</dbReference>
<dbReference type="EMBL" id="CP037940">
    <property type="protein sequence ID" value="QBO36134.1"/>
    <property type="molecule type" value="Genomic_DNA"/>
</dbReference>
<accession>A0A4P6YTP5</accession>
<protein>
    <submittedName>
        <fullName evidence="2">Bacteriocin immunity protein</fullName>
    </submittedName>
</protein>
<evidence type="ECO:0000313" key="3">
    <source>
        <dbReference type="Proteomes" id="UP000292886"/>
    </source>
</evidence>
<evidence type="ECO:0000313" key="2">
    <source>
        <dbReference type="EMBL" id="QBO36134.1"/>
    </source>
</evidence>
<dbReference type="SUPFAM" id="SSF109797">
    <property type="entry name" value="Bacteriocin immunity protein-like"/>
    <property type="match status" value="1"/>
</dbReference>
<dbReference type="AlphaFoldDB" id="A0A4P6YTP5"/>
<name>A0A4P6YTP5_9LACO</name>
<dbReference type="InterPro" id="IPR023130">
    <property type="entry name" value="Ta0600-like_sf"/>
</dbReference>
<dbReference type="Proteomes" id="UP000292886">
    <property type="component" value="Chromosome"/>
</dbReference>
<sequence>MVITHSSGCYVSDRRSRQPVSIERWLISMHNEKRIALGKNSEELVDVLYNSIDMTNNTKLTELKAVLLKVFKHLQAGEAPEGLLNKLVNYINFNAYTEGYYFTDEQQQIIRELTDIGNRAGVNSRYRSNYGDVSQF</sequence>
<keyword evidence="1" id="KW-0079">Bacteriocin immunity</keyword>